<sequence>MNRTDSVPSLSEEPASGVGNIGAARPSEPKRTVSWGIDVGSPGRSSPRIQLVEDPSRIQAPSPVAVGQSWWSEPTVERHPGRAPSLLSQVDGQTHPHHSYTRQHDSHPGYYISPGQEVYQVAPPSTYYSYPTQAYQVPPPTIQVNERFLRPFDRGFLMQEDFGSYTNPGQYFGQSAQMHDGRSQSYVVRPQGASGWLWNDTTEASNPTRSIDAIFDFQSRLRAEPMFNPSRDIPFLIPAQAGTAPAYIPARVNPPNPSSGIVNFPGNIARQLLYFSNPRDAETTMSNLVKLTTAGEFDRSWVAGLITYGPLLEALVRLADS</sequence>
<organism evidence="2 3">
    <name type="scientific">Tulasnella calospora MUT 4182</name>
    <dbReference type="NCBI Taxonomy" id="1051891"/>
    <lineage>
        <taxon>Eukaryota</taxon>
        <taxon>Fungi</taxon>
        <taxon>Dikarya</taxon>
        <taxon>Basidiomycota</taxon>
        <taxon>Agaricomycotina</taxon>
        <taxon>Agaricomycetes</taxon>
        <taxon>Cantharellales</taxon>
        <taxon>Tulasnellaceae</taxon>
        <taxon>Tulasnella</taxon>
    </lineage>
</organism>
<name>A0A0C3K1T1_9AGAM</name>
<feature type="region of interest" description="Disordered" evidence="1">
    <location>
        <begin position="1"/>
        <end position="47"/>
    </location>
</feature>
<reference evidence="2 3" key="1">
    <citation type="submission" date="2014-04" db="EMBL/GenBank/DDBJ databases">
        <authorList>
            <consortium name="DOE Joint Genome Institute"/>
            <person name="Kuo A."/>
            <person name="Girlanda M."/>
            <person name="Perotto S."/>
            <person name="Kohler A."/>
            <person name="Nagy L.G."/>
            <person name="Floudas D."/>
            <person name="Copeland A."/>
            <person name="Barry K.W."/>
            <person name="Cichocki N."/>
            <person name="Veneault-Fourrey C."/>
            <person name="LaButti K."/>
            <person name="Lindquist E.A."/>
            <person name="Lipzen A."/>
            <person name="Lundell T."/>
            <person name="Morin E."/>
            <person name="Murat C."/>
            <person name="Sun H."/>
            <person name="Tunlid A."/>
            <person name="Henrissat B."/>
            <person name="Grigoriev I.V."/>
            <person name="Hibbett D.S."/>
            <person name="Martin F."/>
            <person name="Nordberg H.P."/>
            <person name="Cantor M.N."/>
            <person name="Hua S.X."/>
        </authorList>
    </citation>
    <scope>NUCLEOTIDE SEQUENCE [LARGE SCALE GENOMIC DNA]</scope>
    <source>
        <strain evidence="2 3">MUT 4182</strain>
    </source>
</reference>
<protein>
    <submittedName>
        <fullName evidence="2">Uncharacterized protein</fullName>
    </submittedName>
</protein>
<evidence type="ECO:0000256" key="1">
    <source>
        <dbReference type="SAM" id="MobiDB-lite"/>
    </source>
</evidence>
<dbReference type="EMBL" id="KN824182">
    <property type="protein sequence ID" value="KIO15353.1"/>
    <property type="molecule type" value="Genomic_DNA"/>
</dbReference>
<gene>
    <name evidence="2" type="ORF">M407DRAFT_35095</name>
</gene>
<dbReference type="HOGENOM" id="CLU_867572_0_0_1"/>
<reference evidence="3" key="2">
    <citation type="submission" date="2015-01" db="EMBL/GenBank/DDBJ databases">
        <title>Evolutionary Origins and Diversification of the Mycorrhizal Mutualists.</title>
        <authorList>
            <consortium name="DOE Joint Genome Institute"/>
            <consortium name="Mycorrhizal Genomics Consortium"/>
            <person name="Kohler A."/>
            <person name="Kuo A."/>
            <person name="Nagy L.G."/>
            <person name="Floudas D."/>
            <person name="Copeland A."/>
            <person name="Barry K.W."/>
            <person name="Cichocki N."/>
            <person name="Veneault-Fourrey C."/>
            <person name="LaButti K."/>
            <person name="Lindquist E.A."/>
            <person name="Lipzen A."/>
            <person name="Lundell T."/>
            <person name="Morin E."/>
            <person name="Murat C."/>
            <person name="Riley R."/>
            <person name="Ohm R."/>
            <person name="Sun H."/>
            <person name="Tunlid A."/>
            <person name="Henrissat B."/>
            <person name="Grigoriev I.V."/>
            <person name="Hibbett D.S."/>
            <person name="Martin F."/>
        </authorList>
    </citation>
    <scope>NUCLEOTIDE SEQUENCE [LARGE SCALE GENOMIC DNA]</scope>
    <source>
        <strain evidence="3">MUT 4182</strain>
    </source>
</reference>
<dbReference type="Proteomes" id="UP000054248">
    <property type="component" value="Unassembled WGS sequence"/>
</dbReference>
<accession>A0A0C3K1T1</accession>
<evidence type="ECO:0000313" key="2">
    <source>
        <dbReference type="EMBL" id="KIO15353.1"/>
    </source>
</evidence>
<feature type="non-terminal residue" evidence="2">
    <location>
        <position position="321"/>
    </location>
</feature>
<keyword evidence="3" id="KW-1185">Reference proteome</keyword>
<evidence type="ECO:0000313" key="3">
    <source>
        <dbReference type="Proteomes" id="UP000054248"/>
    </source>
</evidence>
<proteinExistence type="predicted"/>
<dbReference type="AlphaFoldDB" id="A0A0C3K1T1"/>